<evidence type="ECO:0000313" key="1">
    <source>
        <dbReference type="EMBL" id="AEQ96957.1"/>
    </source>
</evidence>
<evidence type="ECO:0000313" key="2">
    <source>
        <dbReference type="Proteomes" id="UP000008851"/>
    </source>
</evidence>
<dbReference type="EMBL" id="CP003057">
    <property type="protein sequence ID" value="AEQ96957.1"/>
    <property type="molecule type" value="Genomic_DNA"/>
</dbReference>
<dbReference type="Proteomes" id="UP000008851">
    <property type="component" value="Chromosome"/>
</dbReference>
<protein>
    <submittedName>
        <fullName evidence="1">Transcriptional regulator for cryptic hemolysin</fullName>
    </submittedName>
</protein>
<dbReference type="HOGENOM" id="CLU_3241493_0_0_6"/>
<dbReference type="AlphaFoldDB" id="G7TK24"/>
<sequence length="43" mass="4875">MLDQNELIHPQAAVAPGYLANHAARVFNRLAMPNYGRAALRWR</sequence>
<dbReference type="KEGG" id="xor:XOC_2850"/>
<proteinExistence type="predicted"/>
<gene>
    <name evidence="1" type="ORF">XOC_2850</name>
</gene>
<name>G7TK24_XANOB</name>
<accession>G7TK24</accession>
<reference evidence="1 2" key="1">
    <citation type="journal article" date="2011" name="J. Bacteriol.">
        <title>Two new complete genome sequences offer insight into host and tissue specificity of plant pathogenic Xanthomonas spp.</title>
        <authorList>
            <person name="Bogdanove A.J."/>
            <person name="Koebnik R."/>
            <person name="Lu H."/>
            <person name="Furutani A."/>
            <person name="Angiuoli S.V."/>
            <person name="Patil P.B."/>
            <person name="Van Sluys M.A."/>
            <person name="Ryan R.P."/>
            <person name="Meyer D.F."/>
            <person name="Han S.W."/>
            <person name="Aparna G."/>
            <person name="Rajaram M."/>
            <person name="Delcher A.L."/>
            <person name="Phillippy A.M."/>
            <person name="Puiu D."/>
            <person name="Schatz M.C."/>
            <person name="Shumway M."/>
            <person name="Sommer D.D."/>
            <person name="Trapnell C."/>
            <person name="Benahmed F."/>
            <person name="Dimitrov G."/>
            <person name="Madupu R."/>
            <person name="Radune D."/>
            <person name="Sullivan S."/>
            <person name="Jha G."/>
            <person name="Ishihara H."/>
            <person name="Lee S.W."/>
            <person name="Pandey A."/>
            <person name="Sharma V."/>
            <person name="Sriariyanun M."/>
            <person name="Szurek B."/>
            <person name="Vera-Cruz C.M."/>
            <person name="Dorman K.S."/>
            <person name="Ronald P.C."/>
            <person name="Verdier V."/>
            <person name="Dow J.M."/>
            <person name="Sonti R.V."/>
            <person name="Tsuge S."/>
            <person name="Brendel V.P."/>
            <person name="Rabinowicz P.D."/>
            <person name="Leach J.E."/>
            <person name="White F.F."/>
            <person name="Salzberg S.L."/>
        </authorList>
    </citation>
    <scope>NUCLEOTIDE SEQUENCE [LARGE SCALE GENOMIC DNA]</scope>
    <source>
        <strain evidence="1 2">BLS256</strain>
    </source>
</reference>
<organism evidence="1 2">
    <name type="scientific">Xanthomonas oryzae pv. oryzicola (strain BLS256)</name>
    <dbReference type="NCBI Taxonomy" id="383407"/>
    <lineage>
        <taxon>Bacteria</taxon>
        <taxon>Pseudomonadati</taxon>
        <taxon>Pseudomonadota</taxon>
        <taxon>Gammaproteobacteria</taxon>
        <taxon>Lysobacterales</taxon>
        <taxon>Lysobacteraceae</taxon>
        <taxon>Xanthomonas</taxon>
    </lineage>
</organism>